<dbReference type="EMBL" id="JAVDYE010000001">
    <property type="protein sequence ID" value="MDR7381506.1"/>
    <property type="molecule type" value="Genomic_DNA"/>
</dbReference>
<proteinExistence type="predicted"/>
<accession>A0ABU2CJK0</accession>
<keyword evidence="3" id="KW-1185">Reference proteome</keyword>
<feature type="region of interest" description="Disordered" evidence="1">
    <location>
        <begin position="37"/>
        <end position="68"/>
    </location>
</feature>
<evidence type="ECO:0000256" key="1">
    <source>
        <dbReference type="SAM" id="MobiDB-lite"/>
    </source>
</evidence>
<reference evidence="2 3" key="1">
    <citation type="submission" date="2023-07" db="EMBL/GenBank/DDBJ databases">
        <title>Sequencing the genomes of 1000 actinobacteria strains.</title>
        <authorList>
            <person name="Klenk H.-P."/>
        </authorList>
    </citation>
    <scope>NUCLEOTIDE SEQUENCE [LARGE SCALE GENOMIC DNA]</scope>
    <source>
        <strain evidence="2 3">DSM 45554</strain>
    </source>
</reference>
<comment type="caution">
    <text evidence="2">The sequence shown here is derived from an EMBL/GenBank/DDBJ whole genome shotgun (WGS) entry which is preliminary data.</text>
</comment>
<protein>
    <submittedName>
        <fullName evidence="2">Uncharacterized protein</fullName>
    </submittedName>
</protein>
<name>A0ABU2CJK0_9MICO</name>
<gene>
    <name evidence="2" type="ORF">J2S48_001021</name>
</gene>
<dbReference type="Proteomes" id="UP001183585">
    <property type="component" value="Unassembled WGS sequence"/>
</dbReference>
<sequence length="68" mass="7246">MRPVGTVLRPTHSLAEVCSYLVEVEGPVDAQCTRHGPATLSELQAPRLRVNPGTATRQAGTDVDHDAP</sequence>
<organism evidence="2 3">
    <name type="scientific">Promicromonospora iranensis</name>
    <dbReference type="NCBI Taxonomy" id="1105144"/>
    <lineage>
        <taxon>Bacteria</taxon>
        <taxon>Bacillati</taxon>
        <taxon>Actinomycetota</taxon>
        <taxon>Actinomycetes</taxon>
        <taxon>Micrococcales</taxon>
        <taxon>Promicromonosporaceae</taxon>
        <taxon>Promicromonospora</taxon>
    </lineage>
</organism>
<evidence type="ECO:0000313" key="2">
    <source>
        <dbReference type="EMBL" id="MDR7381506.1"/>
    </source>
</evidence>
<evidence type="ECO:0000313" key="3">
    <source>
        <dbReference type="Proteomes" id="UP001183585"/>
    </source>
</evidence>